<keyword evidence="6" id="KW-1185">Reference proteome</keyword>
<evidence type="ECO:0000313" key="6">
    <source>
        <dbReference type="Proteomes" id="UP001430455"/>
    </source>
</evidence>
<feature type="domain" description="HTH bat-type" evidence="3">
    <location>
        <begin position="156"/>
        <end position="207"/>
    </location>
</feature>
<dbReference type="Proteomes" id="UP001430455">
    <property type="component" value="Unassembled WGS sequence"/>
</dbReference>
<evidence type="ECO:0000256" key="2">
    <source>
        <dbReference type="ARBA" id="ARBA00023163"/>
    </source>
</evidence>
<dbReference type="InterPro" id="IPR007050">
    <property type="entry name" value="HTH_bacterioopsin"/>
</dbReference>
<keyword evidence="1" id="KW-0805">Transcription regulation</keyword>
<dbReference type="Pfam" id="PF15915">
    <property type="entry name" value="BAT"/>
    <property type="match status" value="1"/>
</dbReference>
<proteinExistence type="predicted"/>
<comment type="caution">
    <text evidence="5">The sequence shown here is derived from an EMBL/GenBank/DDBJ whole genome shotgun (WGS) entry which is preliminary data.</text>
</comment>
<dbReference type="RefSeq" id="WP_220581017.1">
    <property type="nucleotide sequence ID" value="NZ_RKLT01000007.1"/>
</dbReference>
<dbReference type="PANTHER" id="PTHR34236">
    <property type="entry name" value="DIMETHYL SULFOXIDE REDUCTASE TRANSCRIPTIONAL ACTIVATOR"/>
    <property type="match status" value="1"/>
</dbReference>
<accession>A0AAW4PG08</accession>
<dbReference type="PANTHER" id="PTHR34236:SF1">
    <property type="entry name" value="DIMETHYL SULFOXIDE REDUCTASE TRANSCRIPTIONAL ACTIVATOR"/>
    <property type="match status" value="1"/>
</dbReference>
<protein>
    <submittedName>
        <fullName evidence="5">Helix-turn-helix domain-containing protein</fullName>
    </submittedName>
</protein>
<name>A0AAW4PG08_9EURY</name>
<evidence type="ECO:0000259" key="3">
    <source>
        <dbReference type="Pfam" id="PF04967"/>
    </source>
</evidence>
<dbReference type="InterPro" id="IPR031803">
    <property type="entry name" value="BAT_GAF/HTH-assoc"/>
</dbReference>
<feature type="domain" description="Bacterioopsin transcriptional activator GAF and HTH associated" evidence="4">
    <location>
        <begin position="20"/>
        <end position="152"/>
    </location>
</feature>
<dbReference type="EMBL" id="RKLT01000007">
    <property type="protein sequence ID" value="MBX0296410.1"/>
    <property type="molecule type" value="Genomic_DNA"/>
</dbReference>
<keyword evidence="2" id="KW-0804">Transcription</keyword>
<gene>
    <name evidence="5" type="ORF">EGH23_16130</name>
</gene>
<sequence>MATAAEISLPAEEFALWETFTRIPDVVFDVERVVAHGEARVMPILWASGAELDEITDAFDADPSVEDEELLVDLDDEWLYRMAWVDDIAAVVQSLVYEEGTITDAHGRNDRWSFRIVFPDTDALSRTYQFCQEEDLTMEIESVTQMESEPGTQFGLSEVQYTTLITAHREGYFEVPRETTVEELAEKLDVSAQSVSERLRRGHEKLISSALPTAVEEASDDE</sequence>
<dbReference type="Pfam" id="PF04967">
    <property type="entry name" value="HTH_10"/>
    <property type="match status" value="1"/>
</dbReference>
<reference evidence="5 6" key="1">
    <citation type="submission" date="2021-06" db="EMBL/GenBank/DDBJ databases">
        <title>Halomicroarcula sp. a new haloarchaeum isolated from saline soil.</title>
        <authorList>
            <person name="Duran-Viseras A."/>
            <person name="Sanchez-Porro C."/>
            <person name="Ventosa A."/>
        </authorList>
    </citation>
    <scope>NUCLEOTIDE SEQUENCE [LARGE SCALE GENOMIC DNA]</scope>
    <source>
        <strain evidence="5 6">F27</strain>
    </source>
</reference>
<dbReference type="AlphaFoldDB" id="A0AAW4PG08"/>
<evidence type="ECO:0000256" key="1">
    <source>
        <dbReference type="ARBA" id="ARBA00023015"/>
    </source>
</evidence>
<organism evidence="5 6">
    <name type="scientific">Haloarcula nitratireducens</name>
    <dbReference type="NCBI Taxonomy" id="2487749"/>
    <lineage>
        <taxon>Archaea</taxon>
        <taxon>Methanobacteriati</taxon>
        <taxon>Methanobacteriota</taxon>
        <taxon>Stenosarchaea group</taxon>
        <taxon>Halobacteria</taxon>
        <taxon>Halobacteriales</taxon>
        <taxon>Haloarculaceae</taxon>
        <taxon>Haloarcula</taxon>
    </lineage>
</organism>
<evidence type="ECO:0000259" key="4">
    <source>
        <dbReference type="Pfam" id="PF15915"/>
    </source>
</evidence>
<evidence type="ECO:0000313" key="5">
    <source>
        <dbReference type="EMBL" id="MBX0296410.1"/>
    </source>
</evidence>